<accession>A0A3M6TE52</accession>
<keyword evidence="3" id="KW-1185">Reference proteome</keyword>
<keyword evidence="1" id="KW-0712">Selenocysteine</keyword>
<comment type="caution">
    <text evidence="2">The sequence shown here is derived from an EMBL/GenBank/DDBJ whole genome shotgun (WGS) entry which is preliminary data.</text>
</comment>
<comment type="similarity">
    <text evidence="1">Belongs to the iodothyronine deiodinase family.</text>
</comment>
<dbReference type="Pfam" id="PF00837">
    <property type="entry name" value="T4_deiodinase"/>
    <property type="match status" value="1"/>
</dbReference>
<dbReference type="GO" id="GO:0004800">
    <property type="term" value="F:thyroxine 5'-deiodinase activity"/>
    <property type="evidence" value="ECO:0007669"/>
    <property type="project" value="InterPro"/>
</dbReference>
<keyword evidence="1" id="KW-0560">Oxidoreductase</keyword>
<name>A0A3M6TE52_POCDA</name>
<dbReference type="PANTHER" id="PTHR11781:SF22">
    <property type="entry name" value="TYPE I IODOTHYRONINE DEIODINASE"/>
    <property type="match status" value="1"/>
</dbReference>
<dbReference type="OrthoDB" id="428577at2759"/>
<protein>
    <recommendedName>
        <fullName evidence="1">Iodothyronine deiodinase</fullName>
    </recommendedName>
</protein>
<dbReference type="GO" id="GO:0042446">
    <property type="term" value="P:hormone biosynthetic process"/>
    <property type="evidence" value="ECO:0007669"/>
    <property type="project" value="UniProtKB-KW"/>
</dbReference>
<evidence type="ECO:0000313" key="3">
    <source>
        <dbReference type="Proteomes" id="UP000275408"/>
    </source>
</evidence>
<dbReference type="Gene3D" id="3.40.30.10">
    <property type="entry name" value="Glutaredoxin"/>
    <property type="match status" value="1"/>
</dbReference>
<gene>
    <name evidence="2" type="ORF">pdam_00015410</name>
</gene>
<keyword evidence="1" id="KW-0893">Thyroid hormones biosynthesis</keyword>
<comment type="function">
    <text evidence="1">Responsible for the deiodination of T4 (3,5,3',5'-tetraiodothyronine).</text>
</comment>
<dbReference type="AlphaFoldDB" id="A0A3M6TE52"/>
<evidence type="ECO:0000256" key="1">
    <source>
        <dbReference type="RuleBase" id="RU000676"/>
    </source>
</evidence>
<dbReference type="PANTHER" id="PTHR11781">
    <property type="entry name" value="IODOTHYRONINE DEIODINASE"/>
    <property type="match status" value="1"/>
</dbReference>
<organism evidence="2 3">
    <name type="scientific">Pocillopora damicornis</name>
    <name type="common">Cauliflower coral</name>
    <name type="synonym">Millepora damicornis</name>
    <dbReference type="NCBI Taxonomy" id="46731"/>
    <lineage>
        <taxon>Eukaryota</taxon>
        <taxon>Metazoa</taxon>
        <taxon>Cnidaria</taxon>
        <taxon>Anthozoa</taxon>
        <taxon>Hexacorallia</taxon>
        <taxon>Scleractinia</taxon>
        <taxon>Astrocoeniina</taxon>
        <taxon>Pocilloporidae</taxon>
        <taxon>Pocillopora</taxon>
    </lineage>
</organism>
<dbReference type="Proteomes" id="UP000275408">
    <property type="component" value="Unassembled WGS sequence"/>
</dbReference>
<proteinExistence type="inferred from homology"/>
<reference evidence="2 3" key="1">
    <citation type="journal article" date="2018" name="Sci. Rep.">
        <title>Comparative analysis of the Pocillopora damicornis genome highlights role of immune system in coral evolution.</title>
        <authorList>
            <person name="Cunning R."/>
            <person name="Bay R.A."/>
            <person name="Gillette P."/>
            <person name="Baker A.C."/>
            <person name="Traylor-Knowles N."/>
        </authorList>
    </citation>
    <scope>NUCLEOTIDE SEQUENCE [LARGE SCALE GENOMIC DNA]</scope>
    <source>
        <strain evidence="2">RSMAS</strain>
        <tissue evidence="2">Whole animal</tissue>
    </source>
</reference>
<dbReference type="EMBL" id="RCHS01003811">
    <property type="protein sequence ID" value="RMX39504.1"/>
    <property type="molecule type" value="Genomic_DNA"/>
</dbReference>
<evidence type="ECO:0000313" key="2">
    <source>
        <dbReference type="EMBL" id="RMX39504.1"/>
    </source>
</evidence>
<sequence length="192" mass="22354">MIPVCQKMLQNLFLKWTRCRVHPEEFWHTMFNTEMRNTLLHILWRDLVKKAFLHGPAIDVPVLCLDEFMVDLQQFNKMVRRYQGQVDFLVLYIEEAHPVDGWAFKNNPKILQHRTIEERCAAAKLLQPYCPDEVSIVVDTMCDAANAAYGAIPERLYVIKDDVISYQGGVGPFSYDLAEVETCLTQIFQEQN</sequence>
<dbReference type="GO" id="GO:0042403">
    <property type="term" value="P:thyroid hormone metabolic process"/>
    <property type="evidence" value="ECO:0007669"/>
    <property type="project" value="TreeGrafter"/>
</dbReference>
<dbReference type="InterPro" id="IPR000643">
    <property type="entry name" value="Iodothyronine_deiodinase"/>
</dbReference>